<organism evidence="5 6">
    <name type="scientific">Sulfobacillus benefaciens</name>
    <dbReference type="NCBI Taxonomy" id="453960"/>
    <lineage>
        <taxon>Bacteria</taxon>
        <taxon>Bacillati</taxon>
        <taxon>Bacillota</taxon>
        <taxon>Clostridia</taxon>
        <taxon>Eubacteriales</taxon>
        <taxon>Clostridiales Family XVII. Incertae Sedis</taxon>
        <taxon>Sulfobacillus</taxon>
    </lineage>
</organism>
<reference evidence="5 6" key="1">
    <citation type="journal article" date="2014" name="BMC Genomics">
        <title>Comparison of environmental and isolate Sulfobacillus genomes reveals diverse carbon, sulfur, nitrogen, and hydrogen metabolisms.</title>
        <authorList>
            <person name="Justice N.B."/>
            <person name="Norman A."/>
            <person name="Brown C.T."/>
            <person name="Singh A."/>
            <person name="Thomas B.C."/>
            <person name="Banfield J.F."/>
        </authorList>
    </citation>
    <scope>NUCLEOTIDE SEQUENCE [LARGE SCALE GENOMIC DNA]</scope>
    <source>
        <strain evidence="5">AMDSBA4</strain>
    </source>
</reference>
<evidence type="ECO:0000256" key="1">
    <source>
        <dbReference type="ARBA" id="ARBA00006739"/>
    </source>
</evidence>
<evidence type="ECO:0000313" key="6">
    <source>
        <dbReference type="Proteomes" id="UP000242972"/>
    </source>
</evidence>
<evidence type="ECO:0000313" key="5">
    <source>
        <dbReference type="EMBL" id="PSR34303.1"/>
    </source>
</evidence>
<dbReference type="CDD" id="cd06442">
    <property type="entry name" value="DPM1_like"/>
    <property type="match status" value="1"/>
</dbReference>
<dbReference type="Gene3D" id="3.90.550.10">
    <property type="entry name" value="Spore Coat Polysaccharide Biosynthesis Protein SpsA, Chain A"/>
    <property type="match status" value="1"/>
</dbReference>
<dbReference type="GO" id="GO:0004582">
    <property type="term" value="F:dolichyl-phosphate beta-D-mannosyltransferase activity"/>
    <property type="evidence" value="ECO:0007669"/>
    <property type="project" value="InterPro"/>
</dbReference>
<comment type="similarity">
    <text evidence="1">Belongs to the glycosyltransferase 2 family.</text>
</comment>
<proteinExistence type="inferred from homology"/>
<dbReference type="AlphaFoldDB" id="A0A2T2XIH5"/>
<dbReference type="PANTHER" id="PTHR43398">
    <property type="entry name" value="DOLICHOL-PHOSPHATE MANNOSYLTRANSFERASE SUBUNIT 1"/>
    <property type="match status" value="1"/>
</dbReference>
<dbReference type="Pfam" id="PF00535">
    <property type="entry name" value="Glycos_transf_2"/>
    <property type="match status" value="1"/>
</dbReference>
<dbReference type="Proteomes" id="UP000242972">
    <property type="component" value="Unassembled WGS sequence"/>
</dbReference>
<dbReference type="PANTHER" id="PTHR43398:SF1">
    <property type="entry name" value="DOLICHOL-PHOSPHATE MANNOSYLTRANSFERASE SUBUNIT 1"/>
    <property type="match status" value="1"/>
</dbReference>
<dbReference type="InterPro" id="IPR039528">
    <property type="entry name" value="DPM1-like"/>
</dbReference>
<accession>A0A2T2XIH5</accession>
<sequence>MRALVVIPTYNELGNLSPLVESILDQGNMFDILIIDDGSPDGTGLLADHLKDTYATGRIEVIHRQGKLGLATAYLAGFRYGLVKGYDLIFEMDADFSHNPQYLPQFVETMARTGADVVLGSRYVAGGGVTRWPWYRQLISRGGSFYAGLMLGLPVKDITGGFKCFSRKVLEALDLESIQSSGYGFQIEMTYRAVKAGYRVVEMPIIFEERREGSSKMSPAIFAEALWMVAKMRAQSALKNEGETASHRVRP</sequence>
<keyword evidence="3 5" id="KW-0808">Transferase</keyword>
<dbReference type="InterPro" id="IPR001173">
    <property type="entry name" value="Glyco_trans_2-like"/>
</dbReference>
<evidence type="ECO:0000256" key="2">
    <source>
        <dbReference type="ARBA" id="ARBA00022676"/>
    </source>
</evidence>
<evidence type="ECO:0000256" key="3">
    <source>
        <dbReference type="ARBA" id="ARBA00022679"/>
    </source>
</evidence>
<dbReference type="FunFam" id="3.90.550.10:FF:000122">
    <property type="entry name" value="Dolichol-phosphate mannosyltransferase subunit 1"/>
    <property type="match status" value="1"/>
</dbReference>
<name>A0A2T2XIH5_9FIRM</name>
<dbReference type="SUPFAM" id="SSF53448">
    <property type="entry name" value="Nucleotide-diphospho-sugar transferases"/>
    <property type="match status" value="1"/>
</dbReference>
<comment type="caution">
    <text evidence="5">The sequence shown here is derived from an EMBL/GenBank/DDBJ whole genome shotgun (WGS) entry which is preliminary data.</text>
</comment>
<dbReference type="EMBL" id="PXYW01000010">
    <property type="protein sequence ID" value="PSR34303.1"/>
    <property type="molecule type" value="Genomic_DNA"/>
</dbReference>
<keyword evidence="2 5" id="KW-0328">Glycosyltransferase</keyword>
<gene>
    <name evidence="5" type="ORF">C7B46_06150</name>
</gene>
<dbReference type="GO" id="GO:0016020">
    <property type="term" value="C:membrane"/>
    <property type="evidence" value="ECO:0007669"/>
    <property type="project" value="GOC"/>
</dbReference>
<dbReference type="GO" id="GO:0009247">
    <property type="term" value="P:glycolipid biosynthetic process"/>
    <property type="evidence" value="ECO:0007669"/>
    <property type="project" value="TreeGrafter"/>
</dbReference>
<feature type="domain" description="Glycosyltransferase 2-like" evidence="4">
    <location>
        <begin position="5"/>
        <end position="172"/>
    </location>
</feature>
<evidence type="ECO:0000259" key="4">
    <source>
        <dbReference type="Pfam" id="PF00535"/>
    </source>
</evidence>
<dbReference type="InterPro" id="IPR029044">
    <property type="entry name" value="Nucleotide-diphossugar_trans"/>
</dbReference>
<protein>
    <submittedName>
        <fullName evidence="5">Dolichyl-phosphate beta-D-mannosyltransferase</fullName>
    </submittedName>
</protein>